<dbReference type="EMBL" id="MN740859">
    <property type="protein sequence ID" value="QHU15465.1"/>
    <property type="molecule type" value="Genomic_DNA"/>
</dbReference>
<protein>
    <submittedName>
        <fullName evidence="1">Uncharacterized protein</fullName>
    </submittedName>
</protein>
<name>A0A6C0KBT0_9ZZZZ</name>
<evidence type="ECO:0000313" key="1">
    <source>
        <dbReference type="EMBL" id="QHU15465.1"/>
    </source>
</evidence>
<accession>A0A6C0KBT0</accession>
<reference evidence="1" key="1">
    <citation type="journal article" date="2020" name="Nature">
        <title>Giant virus diversity and host interactions through global metagenomics.</title>
        <authorList>
            <person name="Schulz F."/>
            <person name="Roux S."/>
            <person name="Paez-Espino D."/>
            <person name="Jungbluth S."/>
            <person name="Walsh D.A."/>
            <person name="Denef V.J."/>
            <person name="McMahon K.D."/>
            <person name="Konstantinidis K.T."/>
            <person name="Eloe-Fadrosh E.A."/>
            <person name="Kyrpides N.C."/>
            <person name="Woyke T."/>
        </authorList>
    </citation>
    <scope>NUCLEOTIDE SEQUENCE</scope>
    <source>
        <strain evidence="1">GVMAG-S-1103017-68</strain>
    </source>
</reference>
<proteinExistence type="predicted"/>
<sequence length="31" mass="3602">MNFGDSDIGTNFFFFATVHDERGRRNHTQPS</sequence>
<organism evidence="1">
    <name type="scientific">viral metagenome</name>
    <dbReference type="NCBI Taxonomy" id="1070528"/>
    <lineage>
        <taxon>unclassified sequences</taxon>
        <taxon>metagenomes</taxon>
        <taxon>organismal metagenomes</taxon>
    </lineage>
</organism>
<dbReference type="AlphaFoldDB" id="A0A6C0KBT0"/>